<feature type="transmembrane region" description="Helical" evidence="8">
    <location>
        <begin position="202"/>
        <end position="223"/>
    </location>
</feature>
<feature type="transmembrane region" description="Helical" evidence="8">
    <location>
        <begin position="264"/>
        <end position="285"/>
    </location>
</feature>
<evidence type="ECO:0000313" key="12">
    <source>
        <dbReference type="EMBL" id="OGB90537.1"/>
    </source>
</evidence>
<dbReference type="Pfam" id="PF00512">
    <property type="entry name" value="HisKA"/>
    <property type="match status" value="1"/>
</dbReference>
<dbReference type="PANTHER" id="PTHR43711">
    <property type="entry name" value="TWO-COMPONENT HISTIDINE KINASE"/>
    <property type="match status" value="1"/>
</dbReference>
<dbReference type="PRINTS" id="PR00344">
    <property type="entry name" value="BCTRLSENSOR"/>
</dbReference>
<dbReference type="AlphaFoldDB" id="A0A1F4Q3T9"/>
<comment type="caution">
    <text evidence="12">The sequence shown here is derived from an EMBL/GenBank/DDBJ whole genome shotgun (WGS) entry which is preliminary data.</text>
</comment>
<dbReference type="InterPro" id="IPR035965">
    <property type="entry name" value="PAS-like_dom_sf"/>
</dbReference>
<comment type="catalytic activity">
    <reaction evidence="1">
        <text>ATP + protein L-histidine = ADP + protein N-phospho-L-histidine.</text>
        <dbReference type="EC" id="2.7.13.3"/>
    </reaction>
</comment>
<dbReference type="InterPro" id="IPR036890">
    <property type="entry name" value="HATPase_C_sf"/>
</dbReference>
<keyword evidence="6" id="KW-0902">Two-component regulatory system</keyword>
<dbReference type="SMART" id="SM00065">
    <property type="entry name" value="GAF"/>
    <property type="match status" value="1"/>
</dbReference>
<dbReference type="Gene3D" id="3.30.565.10">
    <property type="entry name" value="Histidine kinase-like ATPase, C-terminal domain"/>
    <property type="match status" value="1"/>
</dbReference>
<evidence type="ECO:0000313" key="13">
    <source>
        <dbReference type="Proteomes" id="UP000178724"/>
    </source>
</evidence>
<dbReference type="InterPro" id="IPR050736">
    <property type="entry name" value="Sensor_HK_Regulatory"/>
</dbReference>
<evidence type="ECO:0000256" key="1">
    <source>
        <dbReference type="ARBA" id="ARBA00000085"/>
    </source>
</evidence>
<dbReference type="FunFam" id="3.30.565.10:FF:000006">
    <property type="entry name" value="Sensor histidine kinase WalK"/>
    <property type="match status" value="1"/>
</dbReference>
<keyword evidence="5" id="KW-0418">Kinase</keyword>
<gene>
    <name evidence="12" type="ORF">A2625_03210</name>
</gene>
<dbReference type="CDD" id="cd00130">
    <property type="entry name" value="PAS"/>
    <property type="match status" value="1"/>
</dbReference>
<evidence type="ECO:0000256" key="2">
    <source>
        <dbReference type="ARBA" id="ARBA00012438"/>
    </source>
</evidence>
<feature type="domain" description="PAS" evidence="10">
    <location>
        <begin position="482"/>
        <end position="527"/>
    </location>
</feature>
<dbReference type="InterPro" id="IPR000700">
    <property type="entry name" value="PAS-assoc_C"/>
</dbReference>
<dbReference type="EC" id="2.7.13.3" evidence="2"/>
<dbReference type="SUPFAM" id="SSF47384">
    <property type="entry name" value="Homodimeric domain of signal transducing histidine kinase"/>
    <property type="match status" value="1"/>
</dbReference>
<dbReference type="Gene3D" id="3.30.450.20">
    <property type="entry name" value="PAS domain"/>
    <property type="match status" value="1"/>
</dbReference>
<dbReference type="InterPro" id="IPR036097">
    <property type="entry name" value="HisK_dim/P_sf"/>
</dbReference>
<dbReference type="InterPro" id="IPR029016">
    <property type="entry name" value="GAF-like_dom_sf"/>
</dbReference>
<dbReference type="InterPro" id="IPR003018">
    <property type="entry name" value="GAF"/>
</dbReference>
<dbReference type="Pfam" id="PF13426">
    <property type="entry name" value="PAS_9"/>
    <property type="match status" value="1"/>
</dbReference>
<proteinExistence type="predicted"/>
<evidence type="ECO:0000259" key="10">
    <source>
        <dbReference type="PROSITE" id="PS50112"/>
    </source>
</evidence>
<dbReference type="Pfam" id="PF01590">
    <property type="entry name" value="GAF"/>
    <property type="match status" value="1"/>
</dbReference>
<feature type="transmembrane region" description="Helical" evidence="8">
    <location>
        <begin position="239"/>
        <end position="258"/>
    </location>
</feature>
<evidence type="ECO:0000256" key="6">
    <source>
        <dbReference type="ARBA" id="ARBA00023012"/>
    </source>
</evidence>
<accession>A0A1F4Q3T9</accession>
<dbReference type="EMBL" id="METM01000007">
    <property type="protein sequence ID" value="OGB90537.1"/>
    <property type="molecule type" value="Genomic_DNA"/>
</dbReference>
<keyword evidence="8" id="KW-0812">Transmembrane</keyword>
<dbReference type="GO" id="GO:0000155">
    <property type="term" value="F:phosphorelay sensor kinase activity"/>
    <property type="evidence" value="ECO:0007669"/>
    <property type="project" value="InterPro"/>
</dbReference>
<keyword evidence="3" id="KW-0597">Phosphoprotein</keyword>
<dbReference type="InterPro" id="IPR003661">
    <property type="entry name" value="HisK_dim/P_dom"/>
</dbReference>
<dbReference type="InterPro" id="IPR000014">
    <property type="entry name" value="PAS"/>
</dbReference>
<evidence type="ECO:0000256" key="4">
    <source>
        <dbReference type="ARBA" id="ARBA00022679"/>
    </source>
</evidence>
<keyword evidence="8" id="KW-1133">Transmembrane helix</keyword>
<feature type="domain" description="Histidine kinase" evidence="9">
    <location>
        <begin position="607"/>
        <end position="828"/>
    </location>
</feature>
<dbReference type="CDD" id="cd00082">
    <property type="entry name" value="HisKA"/>
    <property type="match status" value="1"/>
</dbReference>
<dbReference type="SMART" id="SM00387">
    <property type="entry name" value="HATPase_c"/>
    <property type="match status" value="1"/>
</dbReference>
<dbReference type="Proteomes" id="UP000178724">
    <property type="component" value="Unassembled WGS sequence"/>
</dbReference>
<feature type="transmembrane region" description="Helical" evidence="8">
    <location>
        <begin position="98"/>
        <end position="118"/>
    </location>
</feature>
<dbReference type="PROSITE" id="PS50113">
    <property type="entry name" value="PAC"/>
    <property type="match status" value="1"/>
</dbReference>
<dbReference type="InterPro" id="IPR003594">
    <property type="entry name" value="HATPase_dom"/>
</dbReference>
<feature type="domain" description="PAC" evidence="11">
    <location>
        <begin position="551"/>
        <end position="603"/>
    </location>
</feature>
<feature type="transmembrane region" description="Helical" evidence="8">
    <location>
        <begin position="67"/>
        <end position="86"/>
    </location>
</feature>
<dbReference type="Gene3D" id="1.10.287.130">
    <property type="match status" value="1"/>
</dbReference>
<dbReference type="NCBIfam" id="TIGR00229">
    <property type="entry name" value="sensory_box"/>
    <property type="match status" value="1"/>
</dbReference>
<feature type="transmembrane region" description="Helical" evidence="8">
    <location>
        <begin position="175"/>
        <end position="196"/>
    </location>
</feature>
<dbReference type="SUPFAM" id="SSF55874">
    <property type="entry name" value="ATPase domain of HSP90 chaperone/DNA topoisomerase II/histidine kinase"/>
    <property type="match status" value="1"/>
</dbReference>
<name>A0A1F4Q3T9_UNCSA</name>
<dbReference type="InterPro" id="IPR001610">
    <property type="entry name" value="PAC"/>
</dbReference>
<dbReference type="FunFam" id="1.10.287.130:FF:000001">
    <property type="entry name" value="Two-component sensor histidine kinase"/>
    <property type="match status" value="1"/>
</dbReference>
<evidence type="ECO:0000259" key="11">
    <source>
        <dbReference type="PROSITE" id="PS50113"/>
    </source>
</evidence>
<dbReference type="PROSITE" id="PS50112">
    <property type="entry name" value="PAS"/>
    <property type="match status" value="1"/>
</dbReference>
<dbReference type="SMART" id="SM00091">
    <property type="entry name" value="PAS"/>
    <property type="match status" value="1"/>
</dbReference>
<dbReference type="SUPFAM" id="SSF55781">
    <property type="entry name" value="GAF domain-like"/>
    <property type="match status" value="1"/>
</dbReference>
<dbReference type="SMART" id="SM00388">
    <property type="entry name" value="HisKA"/>
    <property type="match status" value="1"/>
</dbReference>
<evidence type="ECO:0000256" key="5">
    <source>
        <dbReference type="ARBA" id="ARBA00022777"/>
    </source>
</evidence>
<evidence type="ECO:0000256" key="3">
    <source>
        <dbReference type="ARBA" id="ARBA00022553"/>
    </source>
</evidence>
<dbReference type="PROSITE" id="PS50109">
    <property type="entry name" value="HIS_KIN"/>
    <property type="match status" value="1"/>
</dbReference>
<feature type="transmembrane region" description="Helical" evidence="8">
    <location>
        <begin position="6"/>
        <end position="28"/>
    </location>
</feature>
<evidence type="ECO:0000256" key="8">
    <source>
        <dbReference type="SAM" id="Phobius"/>
    </source>
</evidence>
<dbReference type="InterPro" id="IPR004358">
    <property type="entry name" value="Sig_transdc_His_kin-like_C"/>
</dbReference>
<evidence type="ECO:0000259" key="9">
    <source>
        <dbReference type="PROSITE" id="PS50109"/>
    </source>
</evidence>
<evidence type="ECO:0000256" key="7">
    <source>
        <dbReference type="ARBA" id="ARBA00023136"/>
    </source>
</evidence>
<organism evidence="12 13">
    <name type="scientific">candidate division WOR-1 bacterium RIFCSPHIGHO2_01_FULL_53_15</name>
    <dbReference type="NCBI Taxonomy" id="1802564"/>
    <lineage>
        <taxon>Bacteria</taxon>
        <taxon>Bacillati</taxon>
        <taxon>Saganbacteria</taxon>
    </lineage>
</organism>
<dbReference type="PANTHER" id="PTHR43711:SF1">
    <property type="entry name" value="HISTIDINE KINASE 1"/>
    <property type="match status" value="1"/>
</dbReference>
<dbReference type="InterPro" id="IPR005467">
    <property type="entry name" value="His_kinase_dom"/>
</dbReference>
<dbReference type="SMART" id="SM00086">
    <property type="entry name" value="PAC"/>
    <property type="match status" value="1"/>
</dbReference>
<keyword evidence="4" id="KW-0808">Transferase</keyword>
<feature type="transmembrane region" description="Helical" evidence="8">
    <location>
        <begin position="138"/>
        <end position="159"/>
    </location>
</feature>
<sequence length="829" mass="91083">MIFHPNLIASGFLLLAGFSNLSLAVFILLKSKRRQSDICFSLFCFGFALWSIFMGGGASGVSGISSFSVRALIVSAVPLPFLFLLFSNSFPEGKIRFSAKAIFLLSLPSSVLVAFSLTDWLVEVRVLENGALWVQPGFLEYLSLLHFLVYFSAAGALLYRRFRIAGETEKIRYKYLFFGAFLTAATGIVLNIILPVLFGISFLVYFGPLATLFLAGFTAYAILKHRLFDISIIIKKTTAYSIVTAGLTIVYVIMILGLERFLRLAFGYQFLLGGILAALFIAVSYQPFRERLQTFVDNLFFRHTIEYQKVIKEITHIINSVTDLHTLFRLIDRTIVRVMCIKNAAVLLLEEKDGHYQVEKTNGLPETVKGLRLSFDDPLVVYLQEKNDAVVLEEIRGLLRGEPATPAEKENLIKVQAELERLAAAVAVPSFLKGKLVGILTLGVKLSGELYSPDDLELLLTLASEAGIAIENAKLYRDITETRDYLNNLIQKSDDAIVTLDAAGNVLSYNEGAGKIFGYEAAEVIGRKPHGAPANEFSETIARVLRGETVRSLETGSRHKTGANIPILLTASPIRNSEGEITGIFVIMKDITELKKVDRLKAEFLSVVSHELRTPLTPIKGYLSLLLNGSLGEMDAKQSEALKVILNQSDHLQNLIDTVIDISRLEANKPLELENEPLFIADIIEQSVAALSPAFKTKDILVAVAPEDGRLAVLGDRKKLLRVMDNLLGNSLKFVPAGGKVEIAVRDIGGAVEVRVSDTGIGIAQEHLGKIFDKFYQVDSSYTRATGGIGMGLTIAREIVRAHGGEIRAESEGLGRGTKIIFTIPVSRS</sequence>
<protein>
    <recommendedName>
        <fullName evidence="2">histidine kinase</fullName>
        <ecNumber evidence="2">2.7.13.3</ecNumber>
    </recommendedName>
</protein>
<dbReference type="Gene3D" id="3.30.450.40">
    <property type="match status" value="1"/>
</dbReference>
<reference evidence="12 13" key="1">
    <citation type="journal article" date="2016" name="Nat. Commun.">
        <title>Thousands of microbial genomes shed light on interconnected biogeochemical processes in an aquifer system.</title>
        <authorList>
            <person name="Anantharaman K."/>
            <person name="Brown C.T."/>
            <person name="Hug L.A."/>
            <person name="Sharon I."/>
            <person name="Castelle C.J."/>
            <person name="Probst A.J."/>
            <person name="Thomas B.C."/>
            <person name="Singh A."/>
            <person name="Wilkins M.J."/>
            <person name="Karaoz U."/>
            <person name="Brodie E.L."/>
            <person name="Williams K.H."/>
            <person name="Hubbard S.S."/>
            <person name="Banfield J.F."/>
        </authorList>
    </citation>
    <scope>NUCLEOTIDE SEQUENCE [LARGE SCALE GENOMIC DNA]</scope>
</reference>
<keyword evidence="7 8" id="KW-0472">Membrane</keyword>
<dbReference type="SUPFAM" id="SSF55785">
    <property type="entry name" value="PYP-like sensor domain (PAS domain)"/>
    <property type="match status" value="1"/>
</dbReference>
<dbReference type="Pfam" id="PF02518">
    <property type="entry name" value="HATPase_c"/>
    <property type="match status" value="1"/>
</dbReference>
<feature type="transmembrane region" description="Helical" evidence="8">
    <location>
        <begin position="40"/>
        <end position="61"/>
    </location>
</feature>